<proteinExistence type="predicted"/>
<sequence length="71" mass="8251">MTDNSSIPIQITFAQLLDAVDQLSKSEQHQLLLHVLRRHEEDNLIVTHFASETVLAKDWNRSIEGEVWRNL</sequence>
<organism evidence="1 2">
    <name type="scientific">Haliscomenobacter hydrossis (strain ATCC 27775 / DSM 1100 / LMG 10767 / O)</name>
    <dbReference type="NCBI Taxonomy" id="760192"/>
    <lineage>
        <taxon>Bacteria</taxon>
        <taxon>Pseudomonadati</taxon>
        <taxon>Bacteroidota</taxon>
        <taxon>Saprospiria</taxon>
        <taxon>Saprospirales</taxon>
        <taxon>Haliscomenobacteraceae</taxon>
        <taxon>Haliscomenobacter</taxon>
    </lineage>
</organism>
<reference evidence="1 2" key="1">
    <citation type="journal article" date="2011" name="Stand. Genomic Sci.">
        <title>Complete genome sequence of Haliscomenobacter hydrossis type strain (O).</title>
        <authorList>
            <consortium name="US DOE Joint Genome Institute (JGI-PGF)"/>
            <person name="Daligault H."/>
            <person name="Lapidus A."/>
            <person name="Zeytun A."/>
            <person name="Nolan M."/>
            <person name="Lucas S."/>
            <person name="Del Rio T.G."/>
            <person name="Tice H."/>
            <person name="Cheng J.F."/>
            <person name="Tapia R."/>
            <person name="Han C."/>
            <person name="Goodwin L."/>
            <person name="Pitluck S."/>
            <person name="Liolios K."/>
            <person name="Pagani I."/>
            <person name="Ivanova N."/>
            <person name="Huntemann M."/>
            <person name="Mavromatis K."/>
            <person name="Mikhailova N."/>
            <person name="Pati A."/>
            <person name="Chen A."/>
            <person name="Palaniappan K."/>
            <person name="Land M."/>
            <person name="Hauser L."/>
            <person name="Brambilla E.M."/>
            <person name="Rohde M."/>
            <person name="Verbarg S."/>
            <person name="Goker M."/>
            <person name="Bristow J."/>
            <person name="Eisen J.A."/>
            <person name="Markowitz V."/>
            <person name="Hugenholtz P."/>
            <person name="Kyrpides N.C."/>
            <person name="Klenk H.P."/>
            <person name="Woyke T."/>
        </authorList>
    </citation>
    <scope>NUCLEOTIDE SEQUENCE [LARGE SCALE GENOMIC DNA]</scope>
    <source>
        <strain evidence="2">ATCC 27775 / DSM 1100 / LMG 10767 / O</strain>
    </source>
</reference>
<accession>F4KV80</accession>
<dbReference type="KEGG" id="hhy:Halhy_2328"/>
<dbReference type="EMBL" id="CP002691">
    <property type="protein sequence ID" value="AEE50206.1"/>
    <property type="molecule type" value="Genomic_DNA"/>
</dbReference>
<dbReference type="Proteomes" id="UP000008461">
    <property type="component" value="Chromosome"/>
</dbReference>
<name>F4KV80_HALH1</name>
<keyword evidence="2" id="KW-1185">Reference proteome</keyword>
<evidence type="ECO:0000313" key="1">
    <source>
        <dbReference type="EMBL" id="AEE50206.1"/>
    </source>
</evidence>
<dbReference type="RefSeq" id="WP_013764756.1">
    <property type="nucleotide sequence ID" value="NC_015510.1"/>
</dbReference>
<dbReference type="AlphaFoldDB" id="F4KV80"/>
<gene>
    <name evidence="1" type="ordered locus">Halhy_2328</name>
</gene>
<reference key="2">
    <citation type="submission" date="2011-04" db="EMBL/GenBank/DDBJ databases">
        <title>Complete sequence of chromosome of Haliscomenobacter hydrossis DSM 1100.</title>
        <authorList>
            <consortium name="US DOE Joint Genome Institute (JGI-PGF)"/>
            <person name="Lucas S."/>
            <person name="Han J."/>
            <person name="Lapidus A."/>
            <person name="Bruce D."/>
            <person name="Goodwin L."/>
            <person name="Pitluck S."/>
            <person name="Peters L."/>
            <person name="Kyrpides N."/>
            <person name="Mavromatis K."/>
            <person name="Ivanova N."/>
            <person name="Ovchinnikova G."/>
            <person name="Pagani I."/>
            <person name="Daligault H."/>
            <person name="Detter J.C."/>
            <person name="Han C."/>
            <person name="Land M."/>
            <person name="Hauser L."/>
            <person name="Markowitz V."/>
            <person name="Cheng J.-F."/>
            <person name="Hugenholtz P."/>
            <person name="Woyke T."/>
            <person name="Wu D."/>
            <person name="Verbarg S."/>
            <person name="Frueling A."/>
            <person name="Brambilla E."/>
            <person name="Klenk H.-P."/>
            <person name="Eisen J.A."/>
        </authorList>
    </citation>
    <scope>NUCLEOTIDE SEQUENCE</scope>
    <source>
        <strain>DSM 1100</strain>
    </source>
</reference>
<dbReference type="HOGENOM" id="CLU_2734418_0_0_10"/>
<evidence type="ECO:0000313" key="2">
    <source>
        <dbReference type="Proteomes" id="UP000008461"/>
    </source>
</evidence>
<protein>
    <submittedName>
        <fullName evidence="1">Uncharacterized protein</fullName>
    </submittedName>
</protein>